<dbReference type="EMBL" id="LSBA01000015">
    <property type="protein sequence ID" value="KXZ20023.1"/>
    <property type="molecule type" value="Genomic_DNA"/>
</dbReference>
<dbReference type="PANTHER" id="PTHR30561:SF1">
    <property type="entry name" value="MULTIDRUG TRANSPORTER EMRE"/>
    <property type="match status" value="1"/>
</dbReference>
<proteinExistence type="inferred from homology"/>
<evidence type="ECO:0000256" key="7">
    <source>
        <dbReference type="ARBA" id="ARBA00022556"/>
    </source>
</evidence>
<evidence type="ECO:0000256" key="11">
    <source>
        <dbReference type="ARBA" id="ARBA00023098"/>
    </source>
</evidence>
<feature type="domain" description="EamA" evidence="14">
    <location>
        <begin position="150"/>
        <end position="283"/>
    </location>
</feature>
<evidence type="ECO:0000256" key="3">
    <source>
        <dbReference type="ARBA" id="ARBA00022448"/>
    </source>
</evidence>
<feature type="transmembrane region" description="Helical" evidence="13">
    <location>
        <begin position="148"/>
        <end position="167"/>
    </location>
</feature>
<name>A0A150F701_9BACI</name>
<gene>
    <name evidence="15" type="ORF">AXI58_15720</name>
</gene>
<evidence type="ECO:0000256" key="4">
    <source>
        <dbReference type="ARBA" id="ARBA00022475"/>
    </source>
</evidence>
<evidence type="ECO:0000313" key="16">
    <source>
        <dbReference type="Proteomes" id="UP000075430"/>
    </source>
</evidence>
<evidence type="ECO:0000256" key="1">
    <source>
        <dbReference type="ARBA" id="ARBA00004651"/>
    </source>
</evidence>
<evidence type="ECO:0000256" key="12">
    <source>
        <dbReference type="ARBA" id="ARBA00023136"/>
    </source>
</evidence>
<keyword evidence="5" id="KW-0444">Lipid biosynthesis</keyword>
<feature type="transmembrane region" description="Helical" evidence="13">
    <location>
        <begin position="92"/>
        <end position="112"/>
    </location>
</feature>
<sequence length="286" mass="30865">MTVFALCTLLLFAFIHASWNFLSKKANGGVPFIWLFTAIAAVVYLPLAVWIVLAEKPYIGLWQIVLMIGSTLAHLSFFIVLQKGYKKGDLSLVYPVARGTGPFLTCILAIVFFHEKPSVWTIAGTCFIVLSVLFFTGGLKKLTTSESLIPILYGLATGVIISGYTLLDKGAVSTWLVPPLLLDFFNTVGRLVILTPFAIKNWSEVQYEWKTHKKEAAGVGICNSLAYILALSVMASAPVSSVAPIREISILIGTIMGTVFLSEGFGKQRIAAAAVMVIGVVSVALG</sequence>
<evidence type="ECO:0000256" key="5">
    <source>
        <dbReference type="ARBA" id="ARBA00022516"/>
    </source>
</evidence>
<keyword evidence="6" id="KW-0997">Cell inner membrane</keyword>
<dbReference type="GO" id="GO:0005886">
    <property type="term" value="C:plasma membrane"/>
    <property type="evidence" value="ECO:0007669"/>
    <property type="project" value="UniProtKB-SubCell"/>
</dbReference>
<keyword evidence="8 13" id="KW-0812">Transmembrane</keyword>
<dbReference type="PANTHER" id="PTHR30561">
    <property type="entry name" value="SMR FAMILY PROTON-DEPENDENT DRUG EFFLUX TRANSPORTER SUGE"/>
    <property type="match status" value="1"/>
</dbReference>
<feature type="transmembrane region" description="Helical" evidence="13">
    <location>
        <begin position="60"/>
        <end position="80"/>
    </location>
</feature>
<feature type="transmembrane region" description="Helical" evidence="13">
    <location>
        <begin position="33"/>
        <end position="53"/>
    </location>
</feature>
<dbReference type="InterPro" id="IPR037185">
    <property type="entry name" value="EmrE-like"/>
</dbReference>
<dbReference type="InterPro" id="IPR000390">
    <property type="entry name" value="Small_drug/metabolite_transptr"/>
</dbReference>
<keyword evidence="11" id="KW-0443">Lipid metabolism</keyword>
<comment type="similarity">
    <text evidence="2">Belongs to the EamA transporter family.</text>
</comment>
<dbReference type="RefSeq" id="WP_061521719.1">
    <property type="nucleotide sequence ID" value="NZ_JARLZY010000026.1"/>
</dbReference>
<keyword evidence="16" id="KW-1185">Reference proteome</keyword>
<feature type="transmembrane region" description="Helical" evidence="13">
    <location>
        <begin position="119"/>
        <end position="136"/>
    </location>
</feature>
<evidence type="ECO:0000313" key="15">
    <source>
        <dbReference type="EMBL" id="KXZ20023.1"/>
    </source>
</evidence>
<evidence type="ECO:0000256" key="10">
    <source>
        <dbReference type="ARBA" id="ARBA00022989"/>
    </source>
</evidence>
<keyword evidence="3" id="KW-0813">Transport</keyword>
<evidence type="ECO:0000259" key="14">
    <source>
        <dbReference type="Pfam" id="PF00892"/>
    </source>
</evidence>
<accession>A0A150F701</accession>
<keyword evidence="7" id="KW-0441">Lipid A biosynthesis</keyword>
<reference evidence="16" key="1">
    <citation type="submission" date="2016-02" db="EMBL/GenBank/DDBJ databases">
        <authorList>
            <person name="Dunlap C."/>
        </authorList>
    </citation>
    <scope>NUCLEOTIDE SEQUENCE [LARGE SCALE GENOMIC DNA]</scope>
    <source>
        <strain evidence="16">NRRL B-41092</strain>
    </source>
</reference>
<organism evidence="15 16">
    <name type="scientific">Bacillus nakamurai</name>
    <dbReference type="NCBI Taxonomy" id="1793963"/>
    <lineage>
        <taxon>Bacteria</taxon>
        <taxon>Bacillati</taxon>
        <taxon>Bacillota</taxon>
        <taxon>Bacilli</taxon>
        <taxon>Bacillales</taxon>
        <taxon>Bacillaceae</taxon>
        <taxon>Bacillus</taxon>
    </lineage>
</organism>
<dbReference type="Gene3D" id="1.10.3730.20">
    <property type="match status" value="2"/>
</dbReference>
<comment type="subcellular location">
    <subcellularLocation>
        <location evidence="1">Cell membrane</location>
        <topology evidence="1">Multi-pass membrane protein</topology>
    </subcellularLocation>
</comment>
<keyword evidence="4" id="KW-1003">Cell membrane</keyword>
<dbReference type="OrthoDB" id="157232at2"/>
<feature type="transmembrane region" description="Helical" evidence="13">
    <location>
        <begin position="243"/>
        <end position="262"/>
    </location>
</feature>
<dbReference type="InterPro" id="IPR000620">
    <property type="entry name" value="EamA_dom"/>
</dbReference>
<evidence type="ECO:0000256" key="9">
    <source>
        <dbReference type="ARBA" id="ARBA00022985"/>
    </source>
</evidence>
<dbReference type="Pfam" id="PF00892">
    <property type="entry name" value="EamA"/>
    <property type="match status" value="2"/>
</dbReference>
<comment type="caution">
    <text evidence="15">The sequence shown here is derived from an EMBL/GenBank/DDBJ whole genome shotgun (WGS) entry which is preliminary data.</text>
</comment>
<feature type="transmembrane region" description="Helical" evidence="13">
    <location>
        <begin position="216"/>
        <end position="237"/>
    </location>
</feature>
<dbReference type="STRING" id="1793963.AXI58_15720"/>
<evidence type="ECO:0000256" key="8">
    <source>
        <dbReference type="ARBA" id="ARBA00022692"/>
    </source>
</evidence>
<protein>
    <submittedName>
        <fullName evidence="15">Small multidrug resistance protein</fullName>
    </submittedName>
</protein>
<dbReference type="GO" id="GO:0022857">
    <property type="term" value="F:transmembrane transporter activity"/>
    <property type="evidence" value="ECO:0007669"/>
    <property type="project" value="InterPro"/>
</dbReference>
<dbReference type="AlphaFoldDB" id="A0A150F701"/>
<feature type="domain" description="EamA" evidence="14">
    <location>
        <begin position="4"/>
        <end position="135"/>
    </location>
</feature>
<keyword evidence="9" id="KW-0448">Lipopolysaccharide biosynthesis</keyword>
<evidence type="ECO:0000256" key="2">
    <source>
        <dbReference type="ARBA" id="ARBA00007362"/>
    </source>
</evidence>
<evidence type="ECO:0000256" key="6">
    <source>
        <dbReference type="ARBA" id="ARBA00022519"/>
    </source>
</evidence>
<dbReference type="GO" id="GO:0009103">
    <property type="term" value="P:lipopolysaccharide biosynthetic process"/>
    <property type="evidence" value="ECO:0007669"/>
    <property type="project" value="UniProtKB-KW"/>
</dbReference>
<keyword evidence="12 13" id="KW-0472">Membrane</keyword>
<dbReference type="Proteomes" id="UP000075430">
    <property type="component" value="Unassembled WGS sequence"/>
</dbReference>
<evidence type="ECO:0000256" key="13">
    <source>
        <dbReference type="SAM" id="Phobius"/>
    </source>
</evidence>
<dbReference type="SUPFAM" id="SSF103481">
    <property type="entry name" value="Multidrug resistance efflux transporter EmrE"/>
    <property type="match status" value="2"/>
</dbReference>
<keyword evidence="10 13" id="KW-1133">Transmembrane helix</keyword>